<organism evidence="4 5">
    <name type="scientific">Multifurca ochricompacta</name>
    <dbReference type="NCBI Taxonomy" id="376703"/>
    <lineage>
        <taxon>Eukaryota</taxon>
        <taxon>Fungi</taxon>
        <taxon>Dikarya</taxon>
        <taxon>Basidiomycota</taxon>
        <taxon>Agaricomycotina</taxon>
        <taxon>Agaricomycetes</taxon>
        <taxon>Russulales</taxon>
        <taxon>Russulaceae</taxon>
        <taxon>Multifurca</taxon>
    </lineage>
</organism>
<dbReference type="GO" id="GO:0009117">
    <property type="term" value="P:nucleotide metabolic process"/>
    <property type="evidence" value="ECO:0007669"/>
    <property type="project" value="InterPro"/>
</dbReference>
<dbReference type="Pfam" id="PF09830">
    <property type="entry name" value="ATP_transf"/>
    <property type="match status" value="1"/>
</dbReference>
<evidence type="ECO:0000259" key="2">
    <source>
        <dbReference type="Pfam" id="PF09830"/>
    </source>
</evidence>
<dbReference type="GO" id="GO:0003877">
    <property type="term" value="F:ATP:ADP adenylyltransferase activity"/>
    <property type="evidence" value="ECO:0007669"/>
    <property type="project" value="InterPro"/>
</dbReference>
<evidence type="ECO:0000313" key="4">
    <source>
        <dbReference type="EMBL" id="KAI0305733.1"/>
    </source>
</evidence>
<evidence type="ECO:0000259" key="3">
    <source>
        <dbReference type="Pfam" id="PF19327"/>
    </source>
</evidence>
<dbReference type="Pfam" id="PF19327">
    <property type="entry name" value="Ap4A_phos_N"/>
    <property type="match status" value="1"/>
</dbReference>
<dbReference type="AlphaFoldDB" id="A0AAD4M917"/>
<name>A0AAD4M917_9AGAM</name>
<protein>
    <recommendedName>
        <fullName evidence="6">ATP adenylyltransferase</fullName>
    </recommendedName>
</protein>
<dbReference type="SUPFAM" id="SSF54197">
    <property type="entry name" value="HIT-like"/>
    <property type="match status" value="1"/>
</dbReference>
<sequence>MSASTPSAIIAVIQSAFERGKASGDLLFFPSEVHIHRDLGIDFEIRLCPALLQKPALPTPHFEPDAANHEKEKHVDPFKPPYNPNLYVGELQDEGEGTEYVVLFNKYSVVEEHFLLVTKEFQSQTSPLHPSDLVQAYLLIRAARKAGKHLFAFYNCGDRSGASQAHKHIQFLPTQEEDGPPIERVAKAARIVKDETPFALSSLPFANHIRRLAIPSSATPDELEPILSRAFVELLDLCISTARHAEDYPPGPPSYNFLLTHEHMYIFPRRREAHTLAVSGEPLSVNTLGFAGFFLVKSAAELDAVTTEGLANVLKGVACESVHDLQVSGGPELDGDLGNT</sequence>
<dbReference type="Proteomes" id="UP001203297">
    <property type="component" value="Unassembled WGS sequence"/>
</dbReference>
<proteinExistence type="predicted"/>
<dbReference type="InterPro" id="IPR043171">
    <property type="entry name" value="Ap4A_phos1/2-like"/>
</dbReference>
<feature type="domain" description="Ap4A phosphorylase 1/2 N-terminal" evidence="3">
    <location>
        <begin position="5"/>
        <end position="183"/>
    </location>
</feature>
<accession>A0AAD4M917</accession>
<evidence type="ECO:0008006" key="6">
    <source>
        <dbReference type="Google" id="ProtNLM"/>
    </source>
</evidence>
<gene>
    <name evidence="4" type="ORF">B0F90DRAFT_1098460</name>
</gene>
<dbReference type="PIRSF" id="PIRSF000846">
    <property type="entry name" value="ATP_adenylyltr"/>
    <property type="match status" value="1"/>
</dbReference>
<dbReference type="InterPro" id="IPR019200">
    <property type="entry name" value="ATP_adenylylTrfase_C"/>
</dbReference>
<feature type="active site" description="Nucleophile" evidence="1">
    <location>
        <position position="168"/>
    </location>
</feature>
<reference evidence="4" key="1">
    <citation type="journal article" date="2022" name="New Phytol.">
        <title>Evolutionary transition to the ectomycorrhizal habit in the genomes of a hyperdiverse lineage of mushroom-forming fungi.</title>
        <authorList>
            <person name="Looney B."/>
            <person name="Miyauchi S."/>
            <person name="Morin E."/>
            <person name="Drula E."/>
            <person name="Courty P.E."/>
            <person name="Kohler A."/>
            <person name="Kuo A."/>
            <person name="LaButti K."/>
            <person name="Pangilinan J."/>
            <person name="Lipzen A."/>
            <person name="Riley R."/>
            <person name="Andreopoulos W."/>
            <person name="He G."/>
            <person name="Johnson J."/>
            <person name="Nolan M."/>
            <person name="Tritt A."/>
            <person name="Barry K.W."/>
            <person name="Grigoriev I.V."/>
            <person name="Nagy L.G."/>
            <person name="Hibbett D."/>
            <person name="Henrissat B."/>
            <person name="Matheny P.B."/>
            <person name="Labbe J."/>
            <person name="Martin F.M."/>
        </authorList>
    </citation>
    <scope>NUCLEOTIDE SEQUENCE</scope>
    <source>
        <strain evidence="4">BPL690</strain>
    </source>
</reference>
<dbReference type="PANTHER" id="PTHR38420:SF1">
    <property type="entry name" value="PUTATIVE (AFU_ORTHOLOGUE AFUA_5G14690)-RELATED"/>
    <property type="match status" value="1"/>
</dbReference>
<dbReference type="InterPro" id="IPR045759">
    <property type="entry name" value="Ap4A_phos1/2_N"/>
</dbReference>
<dbReference type="InterPro" id="IPR009163">
    <property type="entry name" value="Ap4A_phos1/2"/>
</dbReference>
<feature type="domain" description="ATP adenylyltransferase C-terminal" evidence="2">
    <location>
        <begin position="202"/>
        <end position="319"/>
    </location>
</feature>
<comment type="caution">
    <text evidence="4">The sequence shown here is derived from an EMBL/GenBank/DDBJ whole genome shotgun (WGS) entry which is preliminary data.</text>
</comment>
<dbReference type="Gene3D" id="3.30.428.70">
    <property type="match status" value="1"/>
</dbReference>
<dbReference type="PANTHER" id="PTHR38420">
    <property type="entry name" value="AP-4-A PHOSPHORYLASE II"/>
    <property type="match status" value="1"/>
</dbReference>
<evidence type="ECO:0000313" key="5">
    <source>
        <dbReference type="Proteomes" id="UP001203297"/>
    </source>
</evidence>
<evidence type="ECO:0000256" key="1">
    <source>
        <dbReference type="PIRSR" id="PIRSR000846-1"/>
    </source>
</evidence>
<dbReference type="InterPro" id="IPR036265">
    <property type="entry name" value="HIT-like_sf"/>
</dbReference>
<keyword evidence="5" id="KW-1185">Reference proteome</keyword>
<dbReference type="EMBL" id="WTXG01000005">
    <property type="protein sequence ID" value="KAI0305733.1"/>
    <property type="molecule type" value="Genomic_DNA"/>
</dbReference>
<dbReference type="GO" id="GO:0005524">
    <property type="term" value="F:ATP binding"/>
    <property type="evidence" value="ECO:0007669"/>
    <property type="project" value="InterPro"/>
</dbReference>